<dbReference type="Proteomes" id="UP000008311">
    <property type="component" value="Unassembled WGS sequence"/>
</dbReference>
<protein>
    <submittedName>
        <fullName evidence="1">Uncharacterized protein</fullName>
    </submittedName>
</protein>
<keyword evidence="2" id="KW-1185">Reference proteome</keyword>
<dbReference type="InParanoid" id="B9TNN3"/>
<evidence type="ECO:0000313" key="2">
    <source>
        <dbReference type="Proteomes" id="UP000008311"/>
    </source>
</evidence>
<name>B9TNN3_RICCO</name>
<proteinExistence type="predicted"/>
<organism evidence="1 2">
    <name type="scientific">Ricinus communis</name>
    <name type="common">Castor bean</name>
    <dbReference type="NCBI Taxonomy" id="3988"/>
    <lineage>
        <taxon>Eukaryota</taxon>
        <taxon>Viridiplantae</taxon>
        <taxon>Streptophyta</taxon>
        <taxon>Embryophyta</taxon>
        <taxon>Tracheophyta</taxon>
        <taxon>Spermatophyta</taxon>
        <taxon>Magnoliopsida</taxon>
        <taxon>eudicotyledons</taxon>
        <taxon>Gunneridae</taxon>
        <taxon>Pentapetalae</taxon>
        <taxon>rosids</taxon>
        <taxon>fabids</taxon>
        <taxon>Malpighiales</taxon>
        <taxon>Euphorbiaceae</taxon>
        <taxon>Acalyphoideae</taxon>
        <taxon>Acalypheae</taxon>
        <taxon>Ricinus</taxon>
    </lineage>
</organism>
<dbReference type="AlphaFoldDB" id="B9TNN3"/>
<gene>
    <name evidence="1" type="ORF">RCOM_2074790</name>
</gene>
<reference evidence="2" key="1">
    <citation type="journal article" date="2010" name="Nat. Biotechnol.">
        <title>Draft genome sequence of the oilseed species Ricinus communis.</title>
        <authorList>
            <person name="Chan A.P."/>
            <person name="Crabtree J."/>
            <person name="Zhao Q."/>
            <person name="Lorenzi H."/>
            <person name="Orvis J."/>
            <person name="Puiu D."/>
            <person name="Melake-Berhan A."/>
            <person name="Jones K.M."/>
            <person name="Redman J."/>
            <person name="Chen G."/>
            <person name="Cahoon E.B."/>
            <person name="Gedil M."/>
            <person name="Stanke M."/>
            <person name="Haas B.J."/>
            <person name="Wortman J.R."/>
            <person name="Fraser-Liggett C.M."/>
            <person name="Ravel J."/>
            <person name="Rabinowicz P.D."/>
        </authorList>
    </citation>
    <scope>NUCLEOTIDE SEQUENCE [LARGE SCALE GENOMIC DNA]</scope>
    <source>
        <strain evidence="2">cv. Hale</strain>
    </source>
</reference>
<feature type="non-terminal residue" evidence="1">
    <location>
        <position position="1"/>
    </location>
</feature>
<accession>B9TNN3</accession>
<dbReference type="EMBL" id="EQ993076">
    <property type="protein sequence ID" value="EEF22531.1"/>
    <property type="molecule type" value="Genomic_DNA"/>
</dbReference>
<evidence type="ECO:0000313" key="1">
    <source>
        <dbReference type="EMBL" id="EEF22531.1"/>
    </source>
</evidence>
<sequence>HATAAPSSSSRSAIACASRNPFPGKAFCSSPTNGEQVLHKLAILTGVRLIPKAPLVHKRRAYPHILVASLWKTLGQAG</sequence>